<evidence type="ECO:0000313" key="4">
    <source>
        <dbReference type="Proteomes" id="UP000615446"/>
    </source>
</evidence>
<dbReference type="InterPro" id="IPR041698">
    <property type="entry name" value="Methyltransf_25"/>
</dbReference>
<dbReference type="GO" id="GO:0008168">
    <property type="term" value="F:methyltransferase activity"/>
    <property type="evidence" value="ECO:0007669"/>
    <property type="project" value="UniProtKB-KW"/>
</dbReference>
<evidence type="ECO:0000259" key="2">
    <source>
        <dbReference type="Pfam" id="PF13649"/>
    </source>
</evidence>
<dbReference type="Proteomes" id="UP000615446">
    <property type="component" value="Unassembled WGS sequence"/>
</dbReference>
<feature type="domain" description="Methyltransferase" evidence="2">
    <location>
        <begin position="64"/>
        <end position="152"/>
    </location>
</feature>
<name>A0A8H3QNC2_9GLOM</name>
<evidence type="ECO:0000256" key="1">
    <source>
        <dbReference type="SAM" id="MobiDB-lite"/>
    </source>
</evidence>
<gene>
    <name evidence="3" type="ORF">RCL2_001011800</name>
</gene>
<sequence length="281" mass="32608">MGCACAKPTTEEQDDNNNRFPIPDENVDIPFSQMLHYVHRFIWQGNFSSPVDERLNSVSSKARVLNVKCGEGAWLKDNASLYPSADFFGCDITATLQYDVSPSFLKADILDGLRYYDKNTFDFIYLQFGLYTENEWQEKVIKELVRLCKPGGWIEIMDRENIFHNERETTQRLGKAYRLYLESKQINPLVSSRFEEFLSNTNQIDNIQKEEKECILGVKGGRAGKYLLQDIITTWQNSKVLISESMGINQGQYDKLIQQFKNEINKSKTTIKFVRVYGQKR</sequence>
<dbReference type="EMBL" id="BLAL01000065">
    <property type="protein sequence ID" value="GES82939.1"/>
    <property type="molecule type" value="Genomic_DNA"/>
</dbReference>
<organism evidence="3 4">
    <name type="scientific">Rhizophagus clarus</name>
    <dbReference type="NCBI Taxonomy" id="94130"/>
    <lineage>
        <taxon>Eukaryota</taxon>
        <taxon>Fungi</taxon>
        <taxon>Fungi incertae sedis</taxon>
        <taxon>Mucoromycota</taxon>
        <taxon>Glomeromycotina</taxon>
        <taxon>Glomeromycetes</taxon>
        <taxon>Glomerales</taxon>
        <taxon>Glomeraceae</taxon>
        <taxon>Rhizophagus</taxon>
    </lineage>
</organism>
<dbReference type="GO" id="GO:0032259">
    <property type="term" value="P:methylation"/>
    <property type="evidence" value="ECO:0007669"/>
    <property type="project" value="UniProtKB-KW"/>
</dbReference>
<dbReference type="AlphaFoldDB" id="A0A8H3QNC2"/>
<protein>
    <submittedName>
        <fullName evidence="3">S-adenosyl-L-methionine-dependent methyltransferase</fullName>
    </submittedName>
</protein>
<dbReference type="SUPFAM" id="SSF53335">
    <property type="entry name" value="S-adenosyl-L-methionine-dependent methyltransferases"/>
    <property type="match status" value="1"/>
</dbReference>
<dbReference type="OrthoDB" id="2013972at2759"/>
<keyword evidence="3" id="KW-0808">Transferase</keyword>
<accession>A0A8H3QNC2</accession>
<proteinExistence type="predicted"/>
<dbReference type="Gene3D" id="3.40.50.150">
    <property type="entry name" value="Vaccinia Virus protein VP39"/>
    <property type="match status" value="1"/>
</dbReference>
<dbReference type="CDD" id="cd02440">
    <property type="entry name" value="AdoMet_MTases"/>
    <property type="match status" value="1"/>
</dbReference>
<dbReference type="Pfam" id="PF13649">
    <property type="entry name" value="Methyltransf_25"/>
    <property type="match status" value="1"/>
</dbReference>
<dbReference type="InterPro" id="IPR029063">
    <property type="entry name" value="SAM-dependent_MTases_sf"/>
</dbReference>
<comment type="caution">
    <text evidence="3">The sequence shown here is derived from an EMBL/GenBank/DDBJ whole genome shotgun (WGS) entry which is preliminary data.</text>
</comment>
<evidence type="ECO:0000313" key="3">
    <source>
        <dbReference type="EMBL" id="GES82939.1"/>
    </source>
</evidence>
<reference evidence="3" key="1">
    <citation type="submission" date="2019-10" db="EMBL/GenBank/DDBJ databases">
        <title>Conservation and host-specific expression of non-tandemly repeated heterogenous ribosome RNA gene in arbuscular mycorrhizal fungi.</title>
        <authorList>
            <person name="Maeda T."/>
            <person name="Kobayashi Y."/>
            <person name="Nakagawa T."/>
            <person name="Ezawa T."/>
            <person name="Yamaguchi K."/>
            <person name="Bino T."/>
            <person name="Nishimoto Y."/>
            <person name="Shigenobu S."/>
            <person name="Kawaguchi M."/>
        </authorList>
    </citation>
    <scope>NUCLEOTIDE SEQUENCE</scope>
    <source>
        <strain evidence="3">HR1</strain>
    </source>
</reference>
<dbReference type="PANTHER" id="PTHR43591">
    <property type="entry name" value="METHYLTRANSFERASE"/>
    <property type="match status" value="1"/>
</dbReference>
<feature type="region of interest" description="Disordered" evidence="1">
    <location>
        <begin position="1"/>
        <end position="22"/>
    </location>
</feature>
<keyword evidence="3" id="KW-0489">Methyltransferase</keyword>